<dbReference type="RefSeq" id="WP_354747824.1">
    <property type="nucleotide sequence ID" value="NZ_JBHMAY010000012.1"/>
</dbReference>
<keyword evidence="2" id="KW-1185">Reference proteome</keyword>
<evidence type="ECO:0000313" key="2">
    <source>
        <dbReference type="Proteomes" id="UP001595764"/>
    </source>
</evidence>
<dbReference type="EMBL" id="JBHRWI010000004">
    <property type="protein sequence ID" value="MFC3509048.1"/>
    <property type="molecule type" value="Genomic_DNA"/>
</dbReference>
<reference evidence="2" key="1">
    <citation type="journal article" date="2019" name="Int. J. Syst. Evol. Microbiol.">
        <title>The Global Catalogue of Microorganisms (GCM) 10K type strain sequencing project: providing services to taxonomists for standard genome sequencing and annotation.</title>
        <authorList>
            <consortium name="The Broad Institute Genomics Platform"/>
            <consortium name="The Broad Institute Genome Sequencing Center for Infectious Disease"/>
            <person name="Wu L."/>
            <person name="Ma J."/>
        </authorList>
    </citation>
    <scope>NUCLEOTIDE SEQUENCE [LARGE SCALE GENOMIC DNA]</scope>
    <source>
        <strain evidence="2">CGMCC 4.7682</strain>
    </source>
</reference>
<evidence type="ECO:0000313" key="1">
    <source>
        <dbReference type="EMBL" id="MFC3509048.1"/>
    </source>
</evidence>
<accession>A0ABV7QBU9</accession>
<sequence>MAGADPERIALHVLRAWCTSEGQLRVRITTTADVRTDATTSEVLTTREQVLASVDRWLSRIGARDGDVTPR</sequence>
<comment type="caution">
    <text evidence="1">The sequence shown here is derived from an EMBL/GenBank/DDBJ whole genome shotgun (WGS) entry which is preliminary data.</text>
</comment>
<dbReference type="Proteomes" id="UP001595764">
    <property type="component" value="Unassembled WGS sequence"/>
</dbReference>
<protein>
    <submittedName>
        <fullName evidence="1">Uncharacterized protein</fullName>
    </submittedName>
</protein>
<organism evidence="1 2">
    <name type="scientific">Amycolatopsis halotolerans</name>
    <dbReference type="NCBI Taxonomy" id="330083"/>
    <lineage>
        <taxon>Bacteria</taxon>
        <taxon>Bacillati</taxon>
        <taxon>Actinomycetota</taxon>
        <taxon>Actinomycetes</taxon>
        <taxon>Pseudonocardiales</taxon>
        <taxon>Pseudonocardiaceae</taxon>
        <taxon>Amycolatopsis</taxon>
    </lineage>
</organism>
<gene>
    <name evidence="1" type="ORF">ACFORO_02630</name>
</gene>
<proteinExistence type="predicted"/>
<name>A0ABV7QBU9_9PSEU</name>